<dbReference type="PROSITE" id="PS01180">
    <property type="entry name" value="CUB"/>
    <property type="match status" value="1"/>
</dbReference>
<dbReference type="PROSITE" id="PS50093">
    <property type="entry name" value="PKD"/>
    <property type="match status" value="1"/>
</dbReference>
<dbReference type="InterPro" id="IPR000859">
    <property type="entry name" value="CUB_dom"/>
</dbReference>
<proteinExistence type="predicted"/>
<comment type="caution">
    <text evidence="5">The sequence shown here is derived from an EMBL/GenBank/DDBJ whole genome shotgun (WGS) entry which is preliminary data.</text>
</comment>
<dbReference type="Pfam" id="PF07705">
    <property type="entry name" value="CARDB"/>
    <property type="match status" value="1"/>
</dbReference>
<evidence type="ECO:0000259" key="3">
    <source>
        <dbReference type="PROSITE" id="PS01180"/>
    </source>
</evidence>
<feature type="non-terminal residue" evidence="5">
    <location>
        <position position="1085"/>
    </location>
</feature>
<evidence type="ECO:0000256" key="1">
    <source>
        <dbReference type="ARBA" id="ARBA00023157"/>
    </source>
</evidence>
<dbReference type="InterPro" id="IPR000601">
    <property type="entry name" value="PKD_dom"/>
</dbReference>
<organism evidence="5 6">
    <name type="scientific">Mesonia aestuariivivens</name>
    <dbReference type="NCBI Taxonomy" id="2796128"/>
    <lineage>
        <taxon>Bacteria</taxon>
        <taxon>Pseudomonadati</taxon>
        <taxon>Bacteroidota</taxon>
        <taxon>Flavobacteriia</taxon>
        <taxon>Flavobacteriales</taxon>
        <taxon>Flavobacteriaceae</taxon>
        <taxon>Mesonia</taxon>
    </lineage>
</organism>
<name>A0ABS6W314_9FLAO</name>
<protein>
    <recommendedName>
        <fullName evidence="7">PKD domain-containing protein</fullName>
    </recommendedName>
</protein>
<dbReference type="EMBL" id="JAHWDF010000011">
    <property type="protein sequence ID" value="MBW2962257.1"/>
    <property type="molecule type" value="Genomic_DNA"/>
</dbReference>
<dbReference type="RefSeq" id="WP_219040542.1">
    <property type="nucleotide sequence ID" value="NZ_JAHWDF010000011.1"/>
</dbReference>
<keyword evidence="1" id="KW-1015">Disulfide bond</keyword>
<dbReference type="CDD" id="cd00146">
    <property type="entry name" value="PKD"/>
    <property type="match status" value="1"/>
</dbReference>
<dbReference type="Proteomes" id="UP000719267">
    <property type="component" value="Unassembled WGS sequence"/>
</dbReference>
<dbReference type="InterPro" id="IPR011635">
    <property type="entry name" value="CARDB"/>
</dbReference>
<accession>A0ABS6W314</accession>
<dbReference type="Pfam" id="PF18911">
    <property type="entry name" value="PKD_4"/>
    <property type="match status" value="1"/>
</dbReference>
<keyword evidence="6" id="KW-1185">Reference proteome</keyword>
<feature type="domain" description="CUB" evidence="3">
    <location>
        <begin position="34"/>
        <end position="142"/>
    </location>
</feature>
<feature type="chain" id="PRO_5046700778" description="PKD domain-containing protein" evidence="2">
    <location>
        <begin position="21"/>
        <end position="1085"/>
    </location>
</feature>
<evidence type="ECO:0008006" key="7">
    <source>
        <dbReference type="Google" id="ProtNLM"/>
    </source>
</evidence>
<reference evidence="5 6" key="1">
    <citation type="submission" date="2021-07" db="EMBL/GenBank/DDBJ databases">
        <title>Mesonia aestuariivivens sp. nov., isolated from a tidal flat.</title>
        <authorList>
            <person name="Kim Y.-O."/>
            <person name="Yoon J.-H."/>
        </authorList>
    </citation>
    <scope>NUCLEOTIDE SEQUENCE [LARGE SCALE GENOMIC DNA]</scope>
    <source>
        <strain evidence="5 6">JHPTF-M18</strain>
    </source>
</reference>
<sequence length="1085" mass="119529">MKKKYSLVFLFFFFSSLVFAQDISIGNTAYIETCSGFFYDNGGESGTYSDNNGNNQLITVCADGDERIQMEFTSFVIASTDYLRIYDGSNINAPLIGEYTSSVSPGTVVASGSNTSGCLTFEFVLDGDFSPLPGWEAEISCLSSCPQEIIMIQDITPSEFSNGTYQVYSNQQLTFSSDSSLDPSNGLITYEWNLGNNITVTGSDITEAYDFPGSYTATLTATQNGCEYITSVNVDVADVNDFSLYHQFNGKYDFTMIGNTMNDEENNPSATCPNTNSTSATLNLEVDQTIEAAYMYWAGSGFGDAEVILNNQTINSERSFNGIINNSGDKYFFGEFADVTSILQNAGNGTYTVSGIDIIDSSDYCSSGLSFGGWSIVIIYEDPDFNNNNVSVYDGFRFVNTNDNLMEITLTGFDVIDTEAAKLAFLAWEGDAQPFPGMEESLTLNGQILSNALNPADNAFNSTNSFTGETNFYNMDMDVYDISSYINVGDQSANVALLSEQDAIFINSLVMNIRSELPDATVEVDDVIGDEICGNNELDIQFTVFNMNSTKDLPANTFVSFYANGEFLLSTNTIAVIPVDGSETQTITIPVLNNLPADNNPSDFVLQVIVDENNQVDESDDNNNEYYQDIFLTNTIAVPTISSLEACTDINGIAQIDLTQVEAEIENEYNVSYYPSQEDAENNTQEITDPVNYETTNSQEELFVLISLENCSEIVNFEVQTYVTPEVQNLLEIEECEVEGSDVSFDLTQNTSLAFGNQDSGTFNVSYYENQSEANLGDNPILNPSDYTSLSSPQEIFIRIENTIHPECFTVSSFNIFLFTTYVGDLDVLYECSDNESGTTNFNLTENTINAIGDQEPSDFIVKYYASSEDLSNELPIVDPENFTNSVNPQEIFVKVENQFNASCYAFSSFEVEGFYNGANFNLPLNLFACDNGLGDQTINLEENTEVIFSNANQGDFIATYYENESDALLGNSNNIINSTNYVPANLNQDIYVRISSTSNTPINCFVVNQFNISITEVVIGQIVDKYSCQEEESLYGIFNLLSSDVEALSGQSSLAYTVDYYASQSDLDNGIVINDYSAYENTSN</sequence>
<dbReference type="CDD" id="cd00041">
    <property type="entry name" value="CUB"/>
    <property type="match status" value="1"/>
</dbReference>
<gene>
    <name evidence="5" type="ORF">KW502_10640</name>
</gene>
<feature type="signal peptide" evidence="2">
    <location>
        <begin position="1"/>
        <end position="20"/>
    </location>
</feature>
<evidence type="ECO:0000313" key="6">
    <source>
        <dbReference type="Proteomes" id="UP000719267"/>
    </source>
</evidence>
<keyword evidence="2" id="KW-0732">Signal</keyword>
<evidence type="ECO:0000259" key="4">
    <source>
        <dbReference type="PROSITE" id="PS50093"/>
    </source>
</evidence>
<evidence type="ECO:0000256" key="2">
    <source>
        <dbReference type="SAM" id="SignalP"/>
    </source>
</evidence>
<feature type="domain" description="PKD" evidence="4">
    <location>
        <begin position="156"/>
        <end position="236"/>
    </location>
</feature>
<evidence type="ECO:0000313" key="5">
    <source>
        <dbReference type="EMBL" id="MBW2962257.1"/>
    </source>
</evidence>